<sequence length="264" mass="28851">MTSLWRDVRDIYGSTWGFALACPILFLIPVLFEFAQHVVEIQSGLYRSIEAARLAENDPSRMLFGYWKTLAISLPSYWMYRYVVSGRDAAYARRFEPRAVLLWALLFVPLVMGLQWLALFGPPLGQVTGLEGQAESIAKWASTLIQTVAGIYLTAWLVAWSQGNAAIGPLASIRIMSGSFWRTVALIIAGVVPLMVLHYAGLLAIGRPEPLVWALMVFDSLVVGFLALTMFAANAVAARTAADRKGVDLTRSANVEPVGTAAVA</sequence>
<feature type="transmembrane region" description="Helical" evidence="1">
    <location>
        <begin position="180"/>
        <end position="205"/>
    </location>
</feature>
<evidence type="ECO:0000313" key="2">
    <source>
        <dbReference type="EMBL" id="NJC05437.1"/>
    </source>
</evidence>
<protein>
    <submittedName>
        <fullName evidence="2">Uncharacterized protein</fullName>
    </submittedName>
</protein>
<feature type="transmembrane region" description="Helical" evidence="1">
    <location>
        <begin position="63"/>
        <end position="80"/>
    </location>
</feature>
<gene>
    <name evidence="2" type="ORF">GGQ97_001230</name>
</gene>
<dbReference type="Proteomes" id="UP000558192">
    <property type="component" value="Unassembled WGS sequence"/>
</dbReference>
<dbReference type="AlphaFoldDB" id="A0A7X6BGV1"/>
<reference evidence="2 3" key="1">
    <citation type="submission" date="2020-03" db="EMBL/GenBank/DDBJ databases">
        <title>Genomic Encyclopedia of Type Strains, Phase IV (KMG-IV): sequencing the most valuable type-strain genomes for metagenomic binning, comparative biology and taxonomic classification.</title>
        <authorList>
            <person name="Goeker M."/>
        </authorList>
    </citation>
    <scope>NUCLEOTIDE SEQUENCE [LARGE SCALE GENOMIC DNA]</scope>
    <source>
        <strain evidence="2 3">DSM 16846</strain>
    </source>
</reference>
<keyword evidence="3" id="KW-1185">Reference proteome</keyword>
<evidence type="ECO:0000256" key="1">
    <source>
        <dbReference type="SAM" id="Phobius"/>
    </source>
</evidence>
<feature type="transmembrane region" description="Helical" evidence="1">
    <location>
        <begin position="140"/>
        <end position="159"/>
    </location>
</feature>
<dbReference type="PROSITE" id="PS51257">
    <property type="entry name" value="PROKAR_LIPOPROTEIN"/>
    <property type="match status" value="1"/>
</dbReference>
<proteinExistence type="predicted"/>
<dbReference type="RefSeq" id="WP_168068132.1">
    <property type="nucleotide sequence ID" value="NZ_JAATJC010000001.1"/>
</dbReference>
<keyword evidence="1" id="KW-1133">Transmembrane helix</keyword>
<feature type="transmembrane region" description="Helical" evidence="1">
    <location>
        <begin position="211"/>
        <end position="236"/>
    </location>
</feature>
<keyword evidence="1" id="KW-0472">Membrane</keyword>
<accession>A0A7X6BGV1</accession>
<evidence type="ECO:0000313" key="3">
    <source>
        <dbReference type="Proteomes" id="UP000558192"/>
    </source>
</evidence>
<dbReference type="EMBL" id="JAATJC010000001">
    <property type="protein sequence ID" value="NJC05437.1"/>
    <property type="molecule type" value="Genomic_DNA"/>
</dbReference>
<feature type="transmembrane region" description="Helical" evidence="1">
    <location>
        <begin position="100"/>
        <end position="120"/>
    </location>
</feature>
<keyword evidence="1" id="KW-0812">Transmembrane</keyword>
<organism evidence="2 3">
    <name type="scientific">Sphingomonas kaistensis</name>
    <dbReference type="NCBI Taxonomy" id="298708"/>
    <lineage>
        <taxon>Bacteria</taxon>
        <taxon>Pseudomonadati</taxon>
        <taxon>Pseudomonadota</taxon>
        <taxon>Alphaproteobacteria</taxon>
        <taxon>Sphingomonadales</taxon>
        <taxon>Sphingomonadaceae</taxon>
        <taxon>Sphingomonas</taxon>
    </lineage>
</organism>
<feature type="transmembrane region" description="Helical" evidence="1">
    <location>
        <begin position="12"/>
        <end position="32"/>
    </location>
</feature>
<name>A0A7X6BGV1_9SPHN</name>
<comment type="caution">
    <text evidence="2">The sequence shown here is derived from an EMBL/GenBank/DDBJ whole genome shotgun (WGS) entry which is preliminary data.</text>
</comment>